<gene>
    <name evidence="1" type="ORF">Ae201684_005586</name>
</gene>
<proteinExistence type="predicted"/>
<dbReference type="Pfam" id="PF12796">
    <property type="entry name" value="Ank_2"/>
    <property type="match status" value="1"/>
</dbReference>
<organism evidence="1 2">
    <name type="scientific">Aphanomyces euteiches</name>
    <dbReference type="NCBI Taxonomy" id="100861"/>
    <lineage>
        <taxon>Eukaryota</taxon>
        <taxon>Sar</taxon>
        <taxon>Stramenopiles</taxon>
        <taxon>Oomycota</taxon>
        <taxon>Saprolegniomycetes</taxon>
        <taxon>Saprolegniales</taxon>
        <taxon>Verrucalvaceae</taxon>
        <taxon>Aphanomyces</taxon>
    </lineage>
</organism>
<protein>
    <submittedName>
        <fullName evidence="1">Uncharacterized protein</fullName>
    </submittedName>
</protein>
<dbReference type="SUPFAM" id="SSF48403">
    <property type="entry name" value="Ankyrin repeat"/>
    <property type="match status" value="1"/>
</dbReference>
<dbReference type="PANTHER" id="PTHR46586">
    <property type="entry name" value="ANKYRIN REPEAT-CONTAINING PROTEIN"/>
    <property type="match status" value="1"/>
</dbReference>
<evidence type="ECO:0000313" key="1">
    <source>
        <dbReference type="EMBL" id="KAF0738659.1"/>
    </source>
</evidence>
<keyword evidence="2" id="KW-1185">Reference proteome</keyword>
<dbReference type="AlphaFoldDB" id="A0A6G0XEU9"/>
<evidence type="ECO:0000313" key="2">
    <source>
        <dbReference type="Proteomes" id="UP000481153"/>
    </source>
</evidence>
<dbReference type="PANTHER" id="PTHR46586:SF3">
    <property type="entry name" value="ANKYRIN REPEAT-CONTAINING PROTEIN"/>
    <property type="match status" value="1"/>
</dbReference>
<dbReference type="InterPro" id="IPR052050">
    <property type="entry name" value="SecEffector_AnkRepeat"/>
</dbReference>
<dbReference type="Gene3D" id="1.25.40.20">
    <property type="entry name" value="Ankyrin repeat-containing domain"/>
    <property type="match status" value="1"/>
</dbReference>
<dbReference type="InterPro" id="IPR036770">
    <property type="entry name" value="Ankyrin_rpt-contain_sf"/>
</dbReference>
<accession>A0A6G0XEU9</accession>
<dbReference type="VEuPathDB" id="FungiDB:AeMF1_002828"/>
<dbReference type="EMBL" id="VJMJ01000071">
    <property type="protein sequence ID" value="KAF0738659.1"/>
    <property type="molecule type" value="Genomic_DNA"/>
</dbReference>
<dbReference type="Proteomes" id="UP000481153">
    <property type="component" value="Unassembled WGS sequence"/>
</dbReference>
<sequence length="264" mass="30225">MNWAAKNGHLHAIQFLHANRTEGCTERAMDLAAANNHLEVLQWLNANRTEGCSQDAMDLAVQNGHLEVVKWLHSRGFECGVDAMDIAIRGGHLSIVKFLHEFREESCRRVSIEPTLPVAQGKAIVEWLLVNRCDVNPVDLLYQAVRLNLVDILELLIDRFGVPWSIELAITAAQHCHIDVVRWIFNRNPAWLDQILREEPTKLGFLFIVDSMYDAGLKFPPQLQQSSRYSDSILDWMEDSNRIDKGAVLESLNKPRPRWDRPPF</sequence>
<comment type="caution">
    <text evidence="1">The sequence shown here is derived from an EMBL/GenBank/DDBJ whole genome shotgun (WGS) entry which is preliminary data.</text>
</comment>
<dbReference type="InterPro" id="IPR002110">
    <property type="entry name" value="Ankyrin_rpt"/>
</dbReference>
<name>A0A6G0XEU9_9STRA</name>
<reference evidence="1 2" key="1">
    <citation type="submission" date="2019-07" db="EMBL/GenBank/DDBJ databases">
        <title>Genomics analysis of Aphanomyces spp. identifies a new class of oomycete effector associated with host adaptation.</title>
        <authorList>
            <person name="Gaulin E."/>
        </authorList>
    </citation>
    <scope>NUCLEOTIDE SEQUENCE [LARGE SCALE GENOMIC DNA]</scope>
    <source>
        <strain evidence="1 2">ATCC 201684</strain>
    </source>
</reference>